<dbReference type="PRINTS" id="PR00813">
    <property type="entry name" value="BCTERIALGSPG"/>
</dbReference>
<dbReference type="InterPro" id="IPR000983">
    <property type="entry name" value="Bac_GSPG_pilin"/>
</dbReference>
<keyword evidence="1" id="KW-0488">Methylation</keyword>
<dbReference type="Pfam" id="PF07963">
    <property type="entry name" value="N_methyl"/>
    <property type="match status" value="1"/>
</dbReference>
<keyword evidence="4" id="KW-1185">Reference proteome</keyword>
<organism evidence="3 4">
    <name type="scientific">Candidatus Nitrospira neomarina</name>
    <dbReference type="NCBI Taxonomy" id="3020899"/>
    <lineage>
        <taxon>Bacteria</taxon>
        <taxon>Pseudomonadati</taxon>
        <taxon>Nitrospirota</taxon>
        <taxon>Nitrospiria</taxon>
        <taxon>Nitrospirales</taxon>
        <taxon>Nitrospiraceae</taxon>
        <taxon>Nitrospira</taxon>
    </lineage>
</organism>
<keyword evidence="2" id="KW-0812">Transmembrane</keyword>
<keyword evidence="2" id="KW-1133">Transmembrane helix</keyword>
<dbReference type="Gene3D" id="3.30.700.10">
    <property type="entry name" value="Glycoprotein, Type 4 Pilin"/>
    <property type="match status" value="1"/>
</dbReference>
<dbReference type="EMBL" id="CP116968">
    <property type="protein sequence ID" value="WNM63101.1"/>
    <property type="molecule type" value="Genomic_DNA"/>
</dbReference>
<accession>A0AA96GT42</accession>
<feature type="transmembrane region" description="Helical" evidence="2">
    <location>
        <begin position="15"/>
        <end position="39"/>
    </location>
</feature>
<evidence type="ECO:0000256" key="1">
    <source>
        <dbReference type="ARBA" id="ARBA00022481"/>
    </source>
</evidence>
<evidence type="ECO:0000313" key="3">
    <source>
        <dbReference type="EMBL" id="WNM63101.1"/>
    </source>
</evidence>
<keyword evidence="2" id="KW-0472">Membrane</keyword>
<proteinExistence type="predicted"/>
<dbReference type="AlphaFoldDB" id="A0AA96GT42"/>
<gene>
    <name evidence="3" type="ORF">PQG83_04935</name>
</gene>
<dbReference type="NCBIfam" id="TIGR02532">
    <property type="entry name" value="IV_pilin_GFxxxE"/>
    <property type="match status" value="1"/>
</dbReference>
<dbReference type="GO" id="GO:0015627">
    <property type="term" value="C:type II protein secretion system complex"/>
    <property type="evidence" value="ECO:0007669"/>
    <property type="project" value="InterPro"/>
</dbReference>
<dbReference type="KEGG" id="nneo:PQG83_04935"/>
<evidence type="ECO:0000256" key="2">
    <source>
        <dbReference type="SAM" id="Phobius"/>
    </source>
</evidence>
<dbReference type="SUPFAM" id="SSF54523">
    <property type="entry name" value="Pili subunits"/>
    <property type="match status" value="2"/>
</dbReference>
<dbReference type="GO" id="GO:0015628">
    <property type="term" value="P:protein secretion by the type II secretion system"/>
    <property type="evidence" value="ECO:0007669"/>
    <property type="project" value="InterPro"/>
</dbReference>
<dbReference type="Proteomes" id="UP001302494">
    <property type="component" value="Chromosome"/>
</dbReference>
<dbReference type="PROSITE" id="PS00409">
    <property type="entry name" value="PROKAR_NTER_METHYL"/>
    <property type="match status" value="1"/>
</dbReference>
<evidence type="ECO:0000313" key="4">
    <source>
        <dbReference type="Proteomes" id="UP001302494"/>
    </source>
</evidence>
<name>A0AA96GT42_9BACT</name>
<reference evidence="3 4" key="1">
    <citation type="submission" date="2023-01" db="EMBL/GenBank/DDBJ databases">
        <title>Cultivation and genomic characterization of new, ubiquitous marine nitrite-oxidizing bacteria from the Nitrospirales.</title>
        <authorList>
            <person name="Mueller A.J."/>
            <person name="Daebeler A."/>
            <person name="Herbold C.W."/>
            <person name="Kirkegaard R.H."/>
            <person name="Daims H."/>
        </authorList>
    </citation>
    <scope>NUCLEOTIDE SEQUENCE [LARGE SCALE GENOMIC DNA]</scope>
    <source>
        <strain evidence="3 4">DK</strain>
    </source>
</reference>
<dbReference type="RefSeq" id="WP_312747448.1">
    <property type="nucleotide sequence ID" value="NZ_CP116968.1"/>
</dbReference>
<protein>
    <submittedName>
        <fullName evidence="3">Type II secretion system protein</fullName>
    </submittedName>
</protein>
<dbReference type="InterPro" id="IPR012902">
    <property type="entry name" value="N_methyl_site"/>
</dbReference>
<dbReference type="InterPro" id="IPR045584">
    <property type="entry name" value="Pilin-like"/>
</dbReference>
<sequence>MAECWWNKSSPAQEGVTLIELLVTLVIMFILASVALPIAKVSIKRSQELELRHTLRTVRTAIDAFQQDWARDGTVRTGKLCVENVTTCQESTGVTGYPKTLETLLKVKLTGEKAQLGEQSEIKRYLRKIPLDPITETTEWGLRCFQDEPDESRWCGEDVFDIYTTSEKKAIDGTPYREW</sequence>